<organism evidence="3 4">
    <name type="scientific">Diutina rugosa</name>
    <name type="common">Yeast</name>
    <name type="synonym">Candida rugosa</name>
    <dbReference type="NCBI Taxonomy" id="5481"/>
    <lineage>
        <taxon>Eukaryota</taxon>
        <taxon>Fungi</taxon>
        <taxon>Dikarya</taxon>
        <taxon>Ascomycota</taxon>
        <taxon>Saccharomycotina</taxon>
        <taxon>Pichiomycetes</taxon>
        <taxon>Debaryomycetaceae</taxon>
        <taxon>Diutina</taxon>
    </lineage>
</organism>
<feature type="region of interest" description="Disordered" evidence="1">
    <location>
        <begin position="96"/>
        <end position="124"/>
    </location>
</feature>
<name>A0A642UZ69_DIURU</name>
<keyword evidence="4" id="KW-1185">Reference proteome</keyword>
<evidence type="ECO:0000313" key="4">
    <source>
        <dbReference type="Proteomes" id="UP000449547"/>
    </source>
</evidence>
<feature type="signal peptide" evidence="2">
    <location>
        <begin position="1"/>
        <end position="17"/>
    </location>
</feature>
<evidence type="ECO:0000256" key="2">
    <source>
        <dbReference type="SAM" id="SignalP"/>
    </source>
</evidence>
<dbReference type="RefSeq" id="XP_034015106.1">
    <property type="nucleotide sequence ID" value="XM_034154172.1"/>
</dbReference>
<feature type="chain" id="PRO_5024962832" evidence="2">
    <location>
        <begin position="18"/>
        <end position="146"/>
    </location>
</feature>
<dbReference type="EMBL" id="SWFT01000005">
    <property type="protein sequence ID" value="KAA8908618.1"/>
    <property type="molecule type" value="Genomic_DNA"/>
</dbReference>
<dbReference type="GeneID" id="54778814"/>
<gene>
    <name evidence="3" type="ORF">DIURU_000161</name>
</gene>
<evidence type="ECO:0000256" key="1">
    <source>
        <dbReference type="SAM" id="MobiDB-lite"/>
    </source>
</evidence>
<accession>A0A642UZ69</accession>
<reference evidence="3 4" key="1">
    <citation type="submission" date="2019-07" db="EMBL/GenBank/DDBJ databases">
        <title>Genome assembly of two rare yeast pathogens: Diutina rugosa and Trichomonascus ciferrii.</title>
        <authorList>
            <person name="Mixao V."/>
            <person name="Saus E."/>
            <person name="Hansen A."/>
            <person name="Lass-Flor C."/>
            <person name="Gabaldon T."/>
        </authorList>
    </citation>
    <scope>NUCLEOTIDE SEQUENCE [LARGE SCALE GENOMIC DNA]</scope>
    <source>
        <strain evidence="3 4">CBS 613</strain>
    </source>
</reference>
<keyword evidence="2" id="KW-0732">Signal</keyword>
<comment type="caution">
    <text evidence="3">The sequence shown here is derived from an EMBL/GenBank/DDBJ whole genome shotgun (WGS) entry which is preliminary data.</text>
</comment>
<dbReference type="VEuPathDB" id="FungiDB:DIURU_000161"/>
<sequence>MFYQLILALSVIAVAGADGCAQLIAKYRATPVAYPFPYHHGPHQGEIRYESGPKFASVYELVRFELGGKYAVEDGKVVLTNGNSAPLVLSPAAAEDQWGPPEGWQQRFASQDSDANDDGFDWDDDGIDDELVDDFLRSYCSVTHEQ</sequence>
<dbReference type="Proteomes" id="UP000449547">
    <property type="component" value="Unassembled WGS sequence"/>
</dbReference>
<protein>
    <submittedName>
        <fullName evidence="3">Uncharacterized protein</fullName>
    </submittedName>
</protein>
<evidence type="ECO:0000313" key="3">
    <source>
        <dbReference type="EMBL" id="KAA8908618.1"/>
    </source>
</evidence>
<dbReference type="AlphaFoldDB" id="A0A642UZ69"/>
<proteinExistence type="predicted"/>
<feature type="compositionally biased region" description="Acidic residues" evidence="1">
    <location>
        <begin position="114"/>
        <end position="124"/>
    </location>
</feature>